<evidence type="ECO:0000313" key="3">
    <source>
        <dbReference type="Proteomes" id="UP000249547"/>
    </source>
</evidence>
<feature type="chain" id="PRO_5016430616" description="Membrane or secreted protein" evidence="1">
    <location>
        <begin position="21"/>
        <end position="227"/>
    </location>
</feature>
<name>A0A327QD86_9BACT</name>
<evidence type="ECO:0000313" key="2">
    <source>
        <dbReference type="EMBL" id="RAJ01592.1"/>
    </source>
</evidence>
<proteinExistence type="predicted"/>
<sequence>MKKLCLVLFVCLGITLQSQAQMGGWKSAKGDTTSLLFVTPTHFSFAFFTKSTFIGTFGGTWSAGGGGVDLQIEFNSIDKSQVGKSISPDVEFQGNTIYVNDAFGSRSYEQLDGGDSQLSGVWQISSREQNGTMNTITPGARKTIKIFTGSLFQWVAMNTETGEFFGSGGGTYTLKDGKYTENIQFFSRDNSRVGASLSFNAKVEGNNWDHSGLSSQGEPIHEVWTRK</sequence>
<protein>
    <recommendedName>
        <fullName evidence="4">Membrane or secreted protein</fullName>
    </recommendedName>
</protein>
<dbReference type="AlphaFoldDB" id="A0A327QD86"/>
<dbReference type="OrthoDB" id="706756at2"/>
<dbReference type="EMBL" id="QLLL01000007">
    <property type="protein sequence ID" value="RAJ01592.1"/>
    <property type="molecule type" value="Genomic_DNA"/>
</dbReference>
<accession>A0A327QD86</accession>
<gene>
    <name evidence="2" type="ORF">LX64_03808</name>
</gene>
<dbReference type="RefSeq" id="WP_148707384.1">
    <property type="nucleotide sequence ID" value="NZ_QLLL01000007.1"/>
</dbReference>
<keyword evidence="1" id="KW-0732">Signal</keyword>
<keyword evidence="3" id="KW-1185">Reference proteome</keyword>
<evidence type="ECO:0000256" key="1">
    <source>
        <dbReference type="SAM" id="SignalP"/>
    </source>
</evidence>
<comment type="caution">
    <text evidence="2">The sequence shown here is derived from an EMBL/GenBank/DDBJ whole genome shotgun (WGS) entry which is preliminary data.</text>
</comment>
<dbReference type="Gene3D" id="2.40.128.490">
    <property type="entry name" value="Uncharacterised protein PF14869, DUF4488"/>
    <property type="match status" value="1"/>
</dbReference>
<feature type="signal peptide" evidence="1">
    <location>
        <begin position="1"/>
        <end position="20"/>
    </location>
</feature>
<reference evidence="2 3" key="1">
    <citation type="submission" date="2018-06" db="EMBL/GenBank/DDBJ databases">
        <title>Genomic Encyclopedia of Archaeal and Bacterial Type Strains, Phase II (KMG-II): from individual species to whole genera.</title>
        <authorList>
            <person name="Goeker M."/>
        </authorList>
    </citation>
    <scope>NUCLEOTIDE SEQUENCE [LARGE SCALE GENOMIC DNA]</scope>
    <source>
        <strain evidence="2 3">DSM 23857</strain>
    </source>
</reference>
<evidence type="ECO:0008006" key="4">
    <source>
        <dbReference type="Google" id="ProtNLM"/>
    </source>
</evidence>
<organism evidence="2 3">
    <name type="scientific">Chitinophaga skermanii</name>
    <dbReference type="NCBI Taxonomy" id="331697"/>
    <lineage>
        <taxon>Bacteria</taxon>
        <taxon>Pseudomonadati</taxon>
        <taxon>Bacteroidota</taxon>
        <taxon>Chitinophagia</taxon>
        <taxon>Chitinophagales</taxon>
        <taxon>Chitinophagaceae</taxon>
        <taxon>Chitinophaga</taxon>
    </lineage>
</organism>
<dbReference type="Proteomes" id="UP000249547">
    <property type="component" value="Unassembled WGS sequence"/>
</dbReference>